<dbReference type="PANTHER" id="PTHR35332">
    <property type="entry name" value="REGULATION OF ENOLASE PROTEIN 1"/>
    <property type="match status" value="1"/>
</dbReference>
<comment type="caution">
    <text evidence="1">The sequence shown here is derived from an EMBL/GenBank/DDBJ whole genome shotgun (WGS) entry which is preliminary data.</text>
</comment>
<organism evidence="1 2">
    <name type="scientific">Microbacterium algihabitans</name>
    <dbReference type="NCBI Taxonomy" id="3075992"/>
    <lineage>
        <taxon>Bacteria</taxon>
        <taxon>Bacillati</taxon>
        <taxon>Actinomycetota</taxon>
        <taxon>Actinomycetes</taxon>
        <taxon>Micrococcales</taxon>
        <taxon>Microbacteriaceae</taxon>
        <taxon>Microbacterium</taxon>
    </lineage>
</organism>
<evidence type="ECO:0000313" key="1">
    <source>
        <dbReference type="EMBL" id="MDU0328068.1"/>
    </source>
</evidence>
<dbReference type="Proteomes" id="UP001256673">
    <property type="component" value="Unassembled WGS sequence"/>
</dbReference>
<dbReference type="Gene3D" id="2.60.120.200">
    <property type="match status" value="1"/>
</dbReference>
<keyword evidence="2" id="KW-1185">Reference proteome</keyword>
<protein>
    <submittedName>
        <fullName evidence="1">DUF1349 domain-containing protein</fullName>
    </submittedName>
</protein>
<dbReference type="InterPro" id="IPR013320">
    <property type="entry name" value="ConA-like_dom_sf"/>
</dbReference>
<proteinExistence type="predicted"/>
<dbReference type="RefSeq" id="WP_316001850.1">
    <property type="nucleotide sequence ID" value="NZ_JAWDIU010000006.1"/>
</dbReference>
<dbReference type="SUPFAM" id="SSF49899">
    <property type="entry name" value="Concanavalin A-like lectins/glucanases"/>
    <property type="match status" value="1"/>
</dbReference>
<name>A0ABU3RYX9_9MICO</name>
<gene>
    <name evidence="1" type="ORF">RWH43_15015</name>
</gene>
<dbReference type="PANTHER" id="PTHR35332:SF2">
    <property type="entry name" value="REGULATION OF ENOLASE PROTEIN 1"/>
    <property type="match status" value="1"/>
</dbReference>
<dbReference type="Pfam" id="PF07081">
    <property type="entry name" value="DUF1349"/>
    <property type="match status" value="1"/>
</dbReference>
<dbReference type="InterPro" id="IPR009784">
    <property type="entry name" value="DUF1349"/>
</dbReference>
<accession>A0ABU3RYX9</accession>
<reference evidence="1 2" key="1">
    <citation type="submission" date="2023-09" db="EMBL/GenBank/DDBJ databases">
        <title>Microbacterium fusihabitans sp. nov., Microbacterium phycihabitans sp. nov., and Microbacterium cervinum sp. nov., isolated from dried seaweeds of beach.</title>
        <authorList>
            <person name="Lee S.D."/>
        </authorList>
    </citation>
    <scope>NUCLEOTIDE SEQUENCE [LARGE SCALE GENOMIC DNA]</scope>
    <source>
        <strain evidence="1 2">KSW2-21</strain>
    </source>
</reference>
<evidence type="ECO:0000313" key="2">
    <source>
        <dbReference type="Proteomes" id="UP001256673"/>
    </source>
</evidence>
<sequence>MTPSLPGLPPLFWTGTEGIVSYDEDAATLQLTARAGVDWTNDATGGPAQHAATALAFSAPDGDFVLSARVRVLGARSTFDAGALAVWAGPDRWAKLCNEYSPQSAAMVVSVVTNAFSDDANGPLLDADAVYLRVARRGPAFAFHSSRDGVAWDFVRLFRLDVAAAAVSIGFLAQAPLGDGATAAFDEIAYARTSLADLRDLS</sequence>
<dbReference type="EMBL" id="JAWDIU010000006">
    <property type="protein sequence ID" value="MDU0328068.1"/>
    <property type="molecule type" value="Genomic_DNA"/>
</dbReference>